<protein>
    <submittedName>
        <fullName evidence="1">Uncharacterized protein</fullName>
    </submittedName>
</protein>
<evidence type="ECO:0000313" key="2">
    <source>
        <dbReference type="Proteomes" id="UP000018851"/>
    </source>
</evidence>
<evidence type="ECO:0000313" key="1">
    <source>
        <dbReference type="EMBL" id="AHE57069.1"/>
    </source>
</evidence>
<dbReference type="EMBL" id="CP006644">
    <property type="protein sequence ID" value="AHE57069.1"/>
    <property type="molecule type" value="Genomic_DNA"/>
</dbReference>
<name>W0AGQ5_9SPHN</name>
<keyword evidence="2" id="KW-1185">Reference proteome</keyword>
<organism evidence="1 2">
    <name type="scientific">Sphingomonas sanxanigenens DSM 19645 = NX02</name>
    <dbReference type="NCBI Taxonomy" id="1123269"/>
    <lineage>
        <taxon>Bacteria</taxon>
        <taxon>Pseudomonadati</taxon>
        <taxon>Pseudomonadota</taxon>
        <taxon>Alphaproteobacteria</taxon>
        <taxon>Sphingomonadales</taxon>
        <taxon>Sphingomonadaceae</taxon>
        <taxon>Sphingomonas</taxon>
    </lineage>
</organism>
<dbReference type="AlphaFoldDB" id="W0AGQ5"/>
<proteinExistence type="predicted"/>
<sequence length="139" mass="15674">MEFGDPELVVHEWPSGLRRSVNVHGAWHLWIYCCRWTLSDKGGRLAERDDADGEIDRAVHLLNGQKLIGVEIDRTSAETRFLFDLGGLLATSPNPNNSDDPDVQWKLMTAETCFKVRADGCFSLGSMKARPGEESWERL</sequence>
<dbReference type="PATRIC" id="fig|1123269.5.peg.5381"/>
<accession>W0AGQ5</accession>
<gene>
    <name evidence="1" type="ORF">NX02_27415</name>
</gene>
<dbReference type="KEGG" id="ssan:NX02_27415"/>
<dbReference type="HOGENOM" id="CLU_1843845_0_0_5"/>
<dbReference type="STRING" id="1123269.NX02_27415"/>
<dbReference type="Proteomes" id="UP000018851">
    <property type="component" value="Chromosome"/>
</dbReference>
<reference evidence="1 2" key="1">
    <citation type="submission" date="2013-07" db="EMBL/GenBank/DDBJ databases">
        <title>Completed genome of Sphingomonas sanxanigenens NX02.</title>
        <authorList>
            <person name="Ma T."/>
            <person name="Huang H."/>
            <person name="Wu M."/>
            <person name="Li X."/>
            <person name="Li G."/>
        </authorList>
    </citation>
    <scope>NUCLEOTIDE SEQUENCE [LARGE SCALE GENOMIC DNA]</scope>
    <source>
        <strain evidence="1 2">NX02</strain>
    </source>
</reference>